<dbReference type="PANTHER" id="PTHR41878">
    <property type="entry name" value="LEXA REPRESSOR-RELATED"/>
    <property type="match status" value="1"/>
</dbReference>
<dbReference type="Proteomes" id="UP000053989">
    <property type="component" value="Unassembled WGS sequence"/>
</dbReference>
<dbReference type="EMBL" id="KN822156">
    <property type="protein sequence ID" value="KIM54375.1"/>
    <property type="molecule type" value="Genomic_DNA"/>
</dbReference>
<name>A0A0C3D0L8_9AGAM</name>
<keyword evidence="4" id="KW-1185">Reference proteome</keyword>
<feature type="domain" description="Plasmid pRiA4b Orf3-like" evidence="2">
    <location>
        <begin position="5"/>
        <end position="200"/>
    </location>
</feature>
<protein>
    <recommendedName>
        <fullName evidence="2">Plasmid pRiA4b Orf3-like domain-containing protein</fullName>
    </recommendedName>
</protein>
<evidence type="ECO:0000313" key="3">
    <source>
        <dbReference type="EMBL" id="KIM54375.1"/>
    </source>
</evidence>
<accession>A0A0C3D0L8</accession>
<gene>
    <name evidence="3" type="ORF">SCLCIDRAFT_31161</name>
</gene>
<dbReference type="Pfam" id="PF07929">
    <property type="entry name" value="PRiA4_ORF3"/>
    <property type="match status" value="1"/>
</dbReference>
<dbReference type="PANTHER" id="PTHR41878:SF1">
    <property type="entry name" value="TNPR PROTEIN"/>
    <property type="match status" value="1"/>
</dbReference>
<dbReference type="InterPro" id="IPR012912">
    <property type="entry name" value="Plasmid_pRiA4b_Orf3-like"/>
</dbReference>
<evidence type="ECO:0000256" key="1">
    <source>
        <dbReference type="SAM" id="MobiDB-lite"/>
    </source>
</evidence>
<reference evidence="4" key="2">
    <citation type="submission" date="2015-01" db="EMBL/GenBank/DDBJ databases">
        <title>Evolutionary Origins and Diversification of the Mycorrhizal Mutualists.</title>
        <authorList>
            <consortium name="DOE Joint Genome Institute"/>
            <consortium name="Mycorrhizal Genomics Consortium"/>
            <person name="Kohler A."/>
            <person name="Kuo A."/>
            <person name="Nagy L.G."/>
            <person name="Floudas D."/>
            <person name="Copeland A."/>
            <person name="Barry K.W."/>
            <person name="Cichocki N."/>
            <person name="Veneault-Fourrey C."/>
            <person name="LaButti K."/>
            <person name="Lindquist E.A."/>
            <person name="Lipzen A."/>
            <person name="Lundell T."/>
            <person name="Morin E."/>
            <person name="Murat C."/>
            <person name="Riley R."/>
            <person name="Ohm R."/>
            <person name="Sun H."/>
            <person name="Tunlid A."/>
            <person name="Henrissat B."/>
            <person name="Grigoriev I.V."/>
            <person name="Hibbett D.S."/>
            <person name="Martin F."/>
        </authorList>
    </citation>
    <scope>NUCLEOTIDE SEQUENCE [LARGE SCALE GENOMIC DNA]</scope>
    <source>
        <strain evidence="4">Foug A</strain>
    </source>
</reference>
<dbReference type="SUPFAM" id="SSF159941">
    <property type="entry name" value="MM3350-like"/>
    <property type="match status" value="1"/>
</dbReference>
<dbReference type="Gene3D" id="3.10.290.30">
    <property type="entry name" value="MM3350-like"/>
    <property type="match status" value="1"/>
</dbReference>
<dbReference type="InterPro" id="IPR024047">
    <property type="entry name" value="MM3350-like_sf"/>
</dbReference>
<dbReference type="AlphaFoldDB" id="A0A0C3D0L8"/>
<dbReference type="OrthoDB" id="407198at2759"/>
<proteinExistence type="predicted"/>
<sequence length="248" mass="27328">MPVRAYTLKVELLGSDNPVITRTFTIPASWTFHKLHAAIQYTFGWQDCHLHSFTFERADGRGPALFRIESADSEEFDDFDVGGGTTNVTDTKIRLSDVWEERGKYRQNASHNGRLGTCSYLYDFGDNWEHQVDFVSRTTLDSKELKVIEVQGAGPMEDSGGIYGWEEVKKAFAATNPSTAQIDRRHWATESSSLGSAYDPTIAPTVASLSSRGAFEAWLDHHATADSEGSFSDSDGDEPGDDNGGTAN</sequence>
<dbReference type="HOGENOM" id="CLU_078310_0_0_1"/>
<evidence type="ECO:0000259" key="2">
    <source>
        <dbReference type="Pfam" id="PF07929"/>
    </source>
</evidence>
<feature type="region of interest" description="Disordered" evidence="1">
    <location>
        <begin position="225"/>
        <end position="248"/>
    </location>
</feature>
<reference evidence="3 4" key="1">
    <citation type="submission" date="2014-04" db="EMBL/GenBank/DDBJ databases">
        <authorList>
            <consortium name="DOE Joint Genome Institute"/>
            <person name="Kuo A."/>
            <person name="Kohler A."/>
            <person name="Nagy L.G."/>
            <person name="Floudas D."/>
            <person name="Copeland A."/>
            <person name="Barry K.W."/>
            <person name="Cichocki N."/>
            <person name="Veneault-Fourrey C."/>
            <person name="LaButti K."/>
            <person name="Lindquist E.A."/>
            <person name="Lipzen A."/>
            <person name="Lundell T."/>
            <person name="Morin E."/>
            <person name="Murat C."/>
            <person name="Sun H."/>
            <person name="Tunlid A."/>
            <person name="Henrissat B."/>
            <person name="Grigoriev I.V."/>
            <person name="Hibbett D.S."/>
            <person name="Martin F."/>
            <person name="Nordberg H.P."/>
            <person name="Cantor M.N."/>
            <person name="Hua S.X."/>
        </authorList>
    </citation>
    <scope>NUCLEOTIDE SEQUENCE [LARGE SCALE GENOMIC DNA]</scope>
    <source>
        <strain evidence="3 4">Foug A</strain>
    </source>
</reference>
<dbReference type="InParanoid" id="A0A0C3D0L8"/>
<dbReference type="STRING" id="1036808.A0A0C3D0L8"/>
<organism evidence="3 4">
    <name type="scientific">Scleroderma citrinum Foug A</name>
    <dbReference type="NCBI Taxonomy" id="1036808"/>
    <lineage>
        <taxon>Eukaryota</taxon>
        <taxon>Fungi</taxon>
        <taxon>Dikarya</taxon>
        <taxon>Basidiomycota</taxon>
        <taxon>Agaricomycotina</taxon>
        <taxon>Agaricomycetes</taxon>
        <taxon>Agaricomycetidae</taxon>
        <taxon>Boletales</taxon>
        <taxon>Sclerodermatineae</taxon>
        <taxon>Sclerodermataceae</taxon>
        <taxon>Scleroderma</taxon>
    </lineage>
</organism>
<evidence type="ECO:0000313" key="4">
    <source>
        <dbReference type="Proteomes" id="UP000053989"/>
    </source>
</evidence>